<dbReference type="InterPro" id="IPR011009">
    <property type="entry name" value="Kinase-like_dom_sf"/>
</dbReference>
<organism evidence="1 2">
    <name type="scientific">Micromonospora radicis</name>
    <dbReference type="NCBI Taxonomy" id="1894971"/>
    <lineage>
        <taxon>Bacteria</taxon>
        <taxon>Bacillati</taxon>
        <taxon>Actinomycetota</taxon>
        <taxon>Actinomycetes</taxon>
        <taxon>Micromonosporales</taxon>
        <taxon>Micromonosporaceae</taxon>
        <taxon>Micromonospora</taxon>
    </lineage>
</organism>
<accession>A0A418N1U1</accession>
<reference evidence="1 2" key="1">
    <citation type="submission" date="2018-08" db="EMBL/GenBank/DDBJ databases">
        <title>Jishengella sp. nov., isolated from a root of Azadirachta indica A. Juss. var. siamensis Valenton.</title>
        <authorList>
            <person name="Kuncharoen N."/>
            <person name="Tanasupawat S."/>
            <person name="Kudo T."/>
            <person name="Ohkuma M."/>
        </authorList>
    </citation>
    <scope>NUCLEOTIDE SEQUENCE [LARGE SCALE GENOMIC DNA]</scope>
    <source>
        <strain evidence="1 2">AZ1-13</strain>
    </source>
</reference>
<protein>
    <submittedName>
        <fullName evidence="1">Uncharacterized protein</fullName>
    </submittedName>
</protein>
<evidence type="ECO:0000313" key="2">
    <source>
        <dbReference type="Proteomes" id="UP000283832"/>
    </source>
</evidence>
<dbReference type="SUPFAM" id="SSF56112">
    <property type="entry name" value="Protein kinase-like (PK-like)"/>
    <property type="match status" value="1"/>
</dbReference>
<dbReference type="EMBL" id="QXEC01000001">
    <property type="protein sequence ID" value="RIV41572.1"/>
    <property type="molecule type" value="Genomic_DNA"/>
</dbReference>
<gene>
    <name evidence="1" type="ORF">D2L64_02540</name>
</gene>
<dbReference type="RefSeq" id="WP_119572770.1">
    <property type="nucleotide sequence ID" value="NZ_QXEC01000001.1"/>
</dbReference>
<evidence type="ECO:0000313" key="1">
    <source>
        <dbReference type="EMBL" id="RIV41572.1"/>
    </source>
</evidence>
<dbReference type="OrthoDB" id="9797603at2"/>
<keyword evidence="2" id="KW-1185">Reference proteome</keyword>
<dbReference type="Proteomes" id="UP000283832">
    <property type="component" value="Unassembled WGS sequence"/>
</dbReference>
<sequence>MAEPTPFAAGREADLYALDGDRVLRRYRDGGDVTVESGFMAHLHAAGFPVPRVHHAAGPDLVMRRVPGPTLRQPLAAAAGELMRAYLRAIRGHAEPLVAGVAAIRGTNPTLGRAEHALLPAATALVTAAR</sequence>
<proteinExistence type="predicted"/>
<comment type="caution">
    <text evidence="1">The sequence shown here is derived from an EMBL/GenBank/DDBJ whole genome shotgun (WGS) entry which is preliminary data.</text>
</comment>
<dbReference type="AlphaFoldDB" id="A0A418N1U1"/>
<name>A0A418N1U1_9ACTN</name>